<dbReference type="PROSITE" id="PS00211">
    <property type="entry name" value="ABC_TRANSPORTER_1"/>
    <property type="match status" value="1"/>
</dbReference>
<evidence type="ECO:0000256" key="7">
    <source>
        <dbReference type="ARBA" id="ARBA00022967"/>
    </source>
</evidence>
<comment type="subcellular location">
    <subcellularLocation>
        <location evidence="1">Cell membrane</location>
        <topology evidence="1">Peripheral membrane protein</topology>
    </subcellularLocation>
</comment>
<dbReference type="InterPro" id="IPR027417">
    <property type="entry name" value="P-loop_NTPase"/>
</dbReference>
<sequence>MIHIKDISYRYPDNTLAIDSLSLNINKGEFVAIAGKNGCGKSTLLRHMNGLLLPCQGSVVVNGMDTSDPSSLMDIRRTAGMVFQDPGSQFIGMTVEEDVAFGPENLGLSQREINERVDLSLQNVGMEGYRYHTPRSLSGGQKQKVALASVLAMKPDIILFDEVTSMLDPCSRKDILSLIENLHENGTTVVYVTHHLEELVHADRLVVMENGRIVHDGHPREILSRNDPEQFGSDLPPVIELARRLADSGLIPADPSSFPLSRAELREVLCRSK</sequence>
<comment type="similarity">
    <text evidence="2">Belongs to the ABC transporter superfamily.</text>
</comment>
<evidence type="ECO:0000256" key="9">
    <source>
        <dbReference type="ARBA" id="ARBA00025157"/>
    </source>
</evidence>
<evidence type="ECO:0000256" key="8">
    <source>
        <dbReference type="ARBA" id="ARBA00023136"/>
    </source>
</evidence>
<dbReference type="RefSeq" id="WP_091935139.1">
    <property type="nucleotide sequence ID" value="NZ_FOUJ01000002.1"/>
</dbReference>
<protein>
    <submittedName>
        <fullName evidence="11">Energy-coupling factor transport system ATP-binding protein</fullName>
    </submittedName>
</protein>
<dbReference type="NCBIfam" id="TIGR04520">
    <property type="entry name" value="ECF_ATPase_1"/>
    <property type="match status" value="1"/>
</dbReference>
<dbReference type="Gene3D" id="3.40.50.300">
    <property type="entry name" value="P-loop containing nucleotide triphosphate hydrolases"/>
    <property type="match status" value="1"/>
</dbReference>
<dbReference type="GO" id="GO:0042626">
    <property type="term" value="F:ATPase-coupled transmembrane transporter activity"/>
    <property type="evidence" value="ECO:0007669"/>
    <property type="project" value="TreeGrafter"/>
</dbReference>
<accession>A0A1I4R4X2</accession>
<keyword evidence="7" id="KW-1278">Translocase</keyword>
<dbReference type="PROSITE" id="PS50893">
    <property type="entry name" value="ABC_TRANSPORTER_2"/>
    <property type="match status" value="1"/>
</dbReference>
<dbReference type="SMART" id="SM00382">
    <property type="entry name" value="AAA"/>
    <property type="match status" value="1"/>
</dbReference>
<dbReference type="OrthoDB" id="35850at2157"/>
<dbReference type="InterPro" id="IPR030947">
    <property type="entry name" value="EcfA_1"/>
</dbReference>
<dbReference type="CDD" id="cd03225">
    <property type="entry name" value="ABC_cobalt_CbiO_domain1"/>
    <property type="match status" value="1"/>
</dbReference>
<organism evidence="11 12">
    <name type="scientific">Methanolobus profundi</name>
    <dbReference type="NCBI Taxonomy" id="487685"/>
    <lineage>
        <taxon>Archaea</taxon>
        <taxon>Methanobacteriati</taxon>
        <taxon>Methanobacteriota</taxon>
        <taxon>Stenosarchaea group</taxon>
        <taxon>Methanomicrobia</taxon>
        <taxon>Methanosarcinales</taxon>
        <taxon>Methanosarcinaceae</taxon>
        <taxon>Methanolobus</taxon>
    </lineage>
</organism>
<evidence type="ECO:0000256" key="3">
    <source>
        <dbReference type="ARBA" id="ARBA00022448"/>
    </source>
</evidence>
<dbReference type="InterPro" id="IPR003439">
    <property type="entry name" value="ABC_transporter-like_ATP-bd"/>
</dbReference>
<keyword evidence="12" id="KW-1185">Reference proteome</keyword>
<dbReference type="PANTHER" id="PTHR43553:SF24">
    <property type="entry name" value="ENERGY-COUPLING FACTOR TRANSPORTER ATP-BINDING PROTEIN ECFA1"/>
    <property type="match status" value="1"/>
</dbReference>
<dbReference type="InterPro" id="IPR017871">
    <property type="entry name" value="ABC_transporter-like_CS"/>
</dbReference>
<evidence type="ECO:0000256" key="4">
    <source>
        <dbReference type="ARBA" id="ARBA00022475"/>
    </source>
</evidence>
<proteinExistence type="inferred from homology"/>
<dbReference type="PANTHER" id="PTHR43553">
    <property type="entry name" value="HEAVY METAL TRANSPORTER"/>
    <property type="match status" value="1"/>
</dbReference>
<comment type="function">
    <text evidence="9">Probably part of an ABC transporter complex. Responsible for energy coupling to the transport system.</text>
</comment>
<keyword evidence="3" id="KW-0813">Transport</keyword>
<dbReference type="FunFam" id="3.40.50.300:FF:000224">
    <property type="entry name" value="Energy-coupling factor transporter ATP-binding protein EcfA"/>
    <property type="match status" value="1"/>
</dbReference>
<dbReference type="AlphaFoldDB" id="A0A1I4R4X2"/>
<dbReference type="InterPro" id="IPR003593">
    <property type="entry name" value="AAA+_ATPase"/>
</dbReference>
<evidence type="ECO:0000256" key="5">
    <source>
        <dbReference type="ARBA" id="ARBA00022741"/>
    </source>
</evidence>
<dbReference type="GO" id="GO:0005524">
    <property type="term" value="F:ATP binding"/>
    <property type="evidence" value="ECO:0007669"/>
    <property type="project" value="UniProtKB-KW"/>
</dbReference>
<evidence type="ECO:0000256" key="2">
    <source>
        <dbReference type="ARBA" id="ARBA00005417"/>
    </source>
</evidence>
<dbReference type="GO" id="GO:0043190">
    <property type="term" value="C:ATP-binding cassette (ABC) transporter complex"/>
    <property type="evidence" value="ECO:0007669"/>
    <property type="project" value="TreeGrafter"/>
</dbReference>
<evidence type="ECO:0000259" key="10">
    <source>
        <dbReference type="PROSITE" id="PS50893"/>
    </source>
</evidence>
<dbReference type="EMBL" id="FOUJ01000002">
    <property type="protein sequence ID" value="SFM47354.1"/>
    <property type="molecule type" value="Genomic_DNA"/>
</dbReference>
<evidence type="ECO:0000256" key="1">
    <source>
        <dbReference type="ARBA" id="ARBA00004202"/>
    </source>
</evidence>
<evidence type="ECO:0000256" key="6">
    <source>
        <dbReference type="ARBA" id="ARBA00022840"/>
    </source>
</evidence>
<dbReference type="Pfam" id="PF00005">
    <property type="entry name" value="ABC_tran"/>
    <property type="match status" value="1"/>
</dbReference>
<dbReference type="STRING" id="487685.SAMN04488696_1366"/>
<dbReference type="GO" id="GO:0016887">
    <property type="term" value="F:ATP hydrolysis activity"/>
    <property type="evidence" value="ECO:0007669"/>
    <property type="project" value="InterPro"/>
</dbReference>
<feature type="domain" description="ABC transporter" evidence="10">
    <location>
        <begin position="2"/>
        <end position="235"/>
    </location>
</feature>
<evidence type="ECO:0000313" key="11">
    <source>
        <dbReference type="EMBL" id="SFM47354.1"/>
    </source>
</evidence>
<dbReference type="InterPro" id="IPR050095">
    <property type="entry name" value="ECF_ABC_transporter_ATP-bd"/>
</dbReference>
<keyword evidence="8" id="KW-0472">Membrane</keyword>
<dbReference type="SUPFAM" id="SSF52540">
    <property type="entry name" value="P-loop containing nucleoside triphosphate hydrolases"/>
    <property type="match status" value="1"/>
</dbReference>
<evidence type="ECO:0000313" key="12">
    <source>
        <dbReference type="Proteomes" id="UP000198535"/>
    </source>
</evidence>
<keyword evidence="5" id="KW-0547">Nucleotide-binding</keyword>
<keyword evidence="4" id="KW-1003">Cell membrane</keyword>
<keyword evidence="6 11" id="KW-0067">ATP-binding</keyword>
<dbReference type="InterPro" id="IPR015856">
    <property type="entry name" value="ABC_transpr_CbiO/EcfA_su"/>
</dbReference>
<name>A0A1I4R4X2_9EURY</name>
<reference evidence="12" key="1">
    <citation type="submission" date="2016-10" db="EMBL/GenBank/DDBJ databases">
        <authorList>
            <person name="Varghese N."/>
            <person name="Submissions S."/>
        </authorList>
    </citation>
    <scope>NUCLEOTIDE SEQUENCE [LARGE SCALE GENOMIC DNA]</scope>
    <source>
        <strain evidence="12">Mob M</strain>
    </source>
</reference>
<dbReference type="Proteomes" id="UP000198535">
    <property type="component" value="Unassembled WGS sequence"/>
</dbReference>
<gene>
    <name evidence="11" type="ORF">SAMN04488696_1366</name>
</gene>